<dbReference type="RefSeq" id="WP_038751827.1">
    <property type="nucleotide sequence ID" value="NZ_CP013417.1"/>
</dbReference>
<dbReference type="PIRSF" id="PIRSF029394">
    <property type="entry name" value="UCP029394"/>
    <property type="match status" value="1"/>
</dbReference>
<sequence>MQAHQPYFDEVVAGCDAIGGWLSGDVSGPEALDALMARFAPHFTMIGTDGNVYDHAAMRALFARLAGRKPGLKITFSEMRALAAESTHGVVSYCEYQTDATGELPTRRSTVVFERDSQTGAVRWTHLQETFCAK</sequence>
<protein>
    <submittedName>
        <fullName evidence="2">Polyketide cyclase</fullName>
    </submittedName>
</protein>
<dbReference type="Pfam" id="PF13474">
    <property type="entry name" value="SnoaL_3"/>
    <property type="match status" value="1"/>
</dbReference>
<evidence type="ECO:0000313" key="2">
    <source>
        <dbReference type="EMBL" id="KWZ42184.1"/>
    </source>
</evidence>
<accession>A0ABR5TB00</accession>
<keyword evidence="3" id="KW-1185">Reference proteome</keyword>
<dbReference type="EMBL" id="LNJQ01000001">
    <property type="protein sequence ID" value="KWZ42184.1"/>
    <property type="molecule type" value="Genomic_DNA"/>
</dbReference>
<gene>
    <name evidence="2" type="ORF">WS72_04335</name>
</gene>
<organism evidence="2 3">
    <name type="scientific">Burkholderia savannae</name>
    <dbReference type="NCBI Taxonomy" id="1637837"/>
    <lineage>
        <taxon>Bacteria</taxon>
        <taxon>Pseudomonadati</taxon>
        <taxon>Pseudomonadota</taxon>
        <taxon>Betaproteobacteria</taxon>
        <taxon>Burkholderiales</taxon>
        <taxon>Burkholderiaceae</taxon>
        <taxon>Burkholderia</taxon>
        <taxon>pseudomallei group</taxon>
    </lineage>
</organism>
<dbReference type="Gene3D" id="3.10.450.50">
    <property type="match status" value="1"/>
</dbReference>
<dbReference type="InterPro" id="IPR032710">
    <property type="entry name" value="NTF2-like_dom_sf"/>
</dbReference>
<comment type="caution">
    <text evidence="2">The sequence shown here is derived from an EMBL/GenBank/DDBJ whole genome shotgun (WGS) entry which is preliminary data.</text>
</comment>
<dbReference type="InterPro" id="IPR016918">
    <property type="entry name" value="UCP029394"/>
</dbReference>
<dbReference type="InterPro" id="IPR037401">
    <property type="entry name" value="SnoaL-like"/>
</dbReference>
<evidence type="ECO:0000259" key="1">
    <source>
        <dbReference type="Pfam" id="PF13474"/>
    </source>
</evidence>
<proteinExistence type="predicted"/>
<dbReference type="Proteomes" id="UP000070255">
    <property type="component" value="Unassembled WGS sequence"/>
</dbReference>
<feature type="domain" description="SnoaL-like" evidence="1">
    <location>
        <begin position="32"/>
        <end position="128"/>
    </location>
</feature>
<evidence type="ECO:0000313" key="3">
    <source>
        <dbReference type="Proteomes" id="UP000070255"/>
    </source>
</evidence>
<reference evidence="2 3" key="1">
    <citation type="submission" date="2015-11" db="EMBL/GenBank/DDBJ databases">
        <authorList>
            <person name="Sahl J."/>
            <person name="Wagner D."/>
            <person name="Keim P."/>
        </authorList>
    </citation>
    <scope>NUCLEOTIDE SEQUENCE [LARGE SCALE GENOMIC DNA]</scope>
    <source>
        <strain evidence="2 3">BDU18</strain>
    </source>
</reference>
<name>A0ABR5TB00_9BURK</name>
<dbReference type="SUPFAM" id="SSF54427">
    <property type="entry name" value="NTF2-like"/>
    <property type="match status" value="1"/>
</dbReference>